<proteinExistence type="predicted"/>
<evidence type="ECO:0000313" key="1">
    <source>
        <dbReference type="EMBL" id="SMX55150.1"/>
    </source>
</evidence>
<dbReference type="AlphaFoldDB" id="A0A1Y6KAW1"/>
<sequence>MANQSEVRLIRLCDLQPSQLYISREKLARVQAELNPHCLQSIDSIPYKDLDGLLVMTDGHTRAFAAYLAGFDAIPAYPDPDELDWEAYRICVGWCHAEGVYSIADLAGRLLDAEDYERLWHDRCRIMQAGLNKNRGR</sequence>
<organism evidence="1 2">
    <name type="scientific">Candidatus Brevifilum fermentans</name>
    <dbReference type="NCBI Taxonomy" id="1986204"/>
    <lineage>
        <taxon>Bacteria</taxon>
        <taxon>Bacillati</taxon>
        <taxon>Chloroflexota</taxon>
        <taxon>Anaerolineae</taxon>
        <taxon>Anaerolineales</taxon>
        <taxon>Anaerolineaceae</taxon>
        <taxon>Candidatus Brevifilum</taxon>
    </lineage>
</organism>
<dbReference type="RefSeq" id="WP_087862934.1">
    <property type="nucleotide sequence ID" value="NZ_LT859958.1"/>
</dbReference>
<reference evidence="2" key="1">
    <citation type="submission" date="2017-05" db="EMBL/GenBank/DDBJ databases">
        <authorList>
            <person name="Kirkegaard R."/>
            <person name="Mcilroy J S."/>
        </authorList>
    </citation>
    <scope>NUCLEOTIDE SEQUENCE [LARGE SCALE GENOMIC DNA]</scope>
</reference>
<dbReference type="OrthoDB" id="1848647at2"/>
<dbReference type="Proteomes" id="UP000195514">
    <property type="component" value="Chromosome I"/>
</dbReference>
<accession>A0A1Y6KAW1</accession>
<dbReference type="EMBL" id="LT859958">
    <property type="protein sequence ID" value="SMX55150.1"/>
    <property type="molecule type" value="Genomic_DNA"/>
</dbReference>
<evidence type="ECO:0000313" key="2">
    <source>
        <dbReference type="Proteomes" id="UP000195514"/>
    </source>
</evidence>
<name>A0A1Y6KAW1_9CHLR</name>
<dbReference type="KEGG" id="abat:CFX1CAM_2085"/>
<evidence type="ECO:0008006" key="3">
    <source>
        <dbReference type="Google" id="ProtNLM"/>
    </source>
</evidence>
<protein>
    <recommendedName>
        <fullName evidence="3">Histone acetyltransferase</fullName>
    </recommendedName>
</protein>
<keyword evidence="2" id="KW-1185">Reference proteome</keyword>
<gene>
    <name evidence="1" type="ORF">CFX1CAM_2085</name>
</gene>